<accession>A0A146JZU2</accession>
<organism evidence="1">
    <name type="scientific">Trepomonas sp. PC1</name>
    <dbReference type="NCBI Taxonomy" id="1076344"/>
    <lineage>
        <taxon>Eukaryota</taxon>
        <taxon>Metamonada</taxon>
        <taxon>Diplomonadida</taxon>
        <taxon>Hexamitidae</taxon>
        <taxon>Hexamitinae</taxon>
        <taxon>Trepomonas</taxon>
    </lineage>
</organism>
<dbReference type="AlphaFoldDB" id="A0A146JZU2"/>
<gene>
    <name evidence="1" type="ORF">TPC1_30295</name>
</gene>
<dbReference type="EMBL" id="GDID01006396">
    <property type="protein sequence ID" value="JAP90210.1"/>
    <property type="molecule type" value="Transcribed_RNA"/>
</dbReference>
<protein>
    <submittedName>
        <fullName evidence="1">Uncharacterized protein</fullName>
    </submittedName>
</protein>
<reference evidence="1" key="1">
    <citation type="submission" date="2015-07" db="EMBL/GenBank/DDBJ databases">
        <title>Adaptation to a free-living lifestyle via gene acquisitions in the diplomonad Trepomonas sp. PC1.</title>
        <authorList>
            <person name="Xu F."/>
            <person name="Jerlstrom-Hultqvist J."/>
            <person name="Kolisko M."/>
            <person name="Simpson A.G.B."/>
            <person name="Roger A.J."/>
            <person name="Svard S.G."/>
            <person name="Andersson J.O."/>
        </authorList>
    </citation>
    <scope>NUCLEOTIDE SEQUENCE</scope>
    <source>
        <strain evidence="1">PC1</strain>
    </source>
</reference>
<sequence length="732" mass="85336">AKNYLTSKSQTIQALRAQIWRQLSQEDQENIITECIQRLPEENNQIGLFLAAVVYSSEQEVGEQIISAVLEAVSDLPSRVNALQMLVQIYIRTDVYNCDLFPFVLDSLQIKDKSILMSTLTLLLHVDLADVFSQNELVRSLIELFQASLLNQQYKFLCLLFQIFTKLAEQTQIDEVTFGQNSLIEILLDFCLQQTDQFQLKQNEIAFLKTIFTDSKYQPIFNTEYPVSVIQYLVENLQNEANYIEITYISDLKQLFALILAKFDDENKTECINYVLSLQAFQQRQTKPQIILFLLISQVLAQFEVKTLNSEAFQLSMQLLEEDDCLIQKLALQTLTELAKQNKIEPSLHGYLVDKILKFSYQQNLQEVSLLVKELLQIGVKFDFQRLFRTFIIDFKFNNSSFQEIKQLEMFEKLFELSDNPTGFLILLIDHLDQKCSFTQESLFQQQLVIHLINICLFQADCQSQNRRTNSSVNDKWEYLTQLFMNYLVHVLNLDDYQLDMITNDACEILYLLSLYNELPADFIEFILQKIHQLPKNEVYANLIYLVMNVNQNLPKFKEEIEQIALQDLYDASELNLQKLALPLLILVGNVDEFSNFVNGFHQKIINQKITIDDAILIKIIFHSLQGQFDLFDLDEQLLQLSLKMVAEFTPSSDLDSILTFESLNVLATFYIRFKNFQQTKQGYQKKIVLFIKEHAERIQKLIEMIDGVNGIQVRKGQFYAVFGTFFEKGWK</sequence>
<feature type="non-terminal residue" evidence="1">
    <location>
        <position position="1"/>
    </location>
</feature>
<proteinExistence type="predicted"/>
<name>A0A146JZU2_9EUKA</name>
<evidence type="ECO:0000313" key="1">
    <source>
        <dbReference type="EMBL" id="JAP90210.1"/>
    </source>
</evidence>